<feature type="compositionally biased region" description="Polar residues" evidence="26">
    <location>
        <begin position="294"/>
        <end position="303"/>
    </location>
</feature>
<keyword evidence="8" id="KW-0285">Flavoprotein</keyword>
<evidence type="ECO:0000256" key="11">
    <source>
        <dbReference type="ARBA" id="ARBA00022857"/>
    </source>
</evidence>
<evidence type="ECO:0000256" key="18">
    <source>
        <dbReference type="ARBA" id="ARBA00042298"/>
    </source>
</evidence>
<sequence length="303" mass="33606">MEVRAVLEALRALGADLALTIAIKYKGAAGKTALIVYAHQSPSSFNAAAKDAAVQTLTAQGYKVLVSDLYTMKFQPSATAADIKGDLKDPEHFVYNDEACAAWKEGRLSDDIKEEHNKLLEADLVIFQFPMYWFSVPGIMKGWIDRVLTQGFAFSLQNMYDNGIFKDKKALLSFTTGGPESMYLPDGINGDINIMLYPLQSGVLHFCGFQVLAPQIFWSVAHTPPDARKALLQAWQTRLKGIMEEQPLSFAPTELFDLTFQGGFRLRPEVKEARAVQPYGLTPGHHLGKRLPPDNQTKPAPRD</sequence>
<evidence type="ECO:0000256" key="12">
    <source>
        <dbReference type="ARBA" id="ARBA00023002"/>
    </source>
</evidence>
<dbReference type="GO" id="GO:0050136">
    <property type="term" value="F:NADH dehydrogenase (quinone) (non-electrogenic) activity"/>
    <property type="evidence" value="ECO:0007669"/>
    <property type="project" value="UniProtKB-ARBA"/>
</dbReference>
<evidence type="ECO:0000256" key="25">
    <source>
        <dbReference type="ARBA" id="ARBA00049392"/>
    </source>
</evidence>
<dbReference type="PANTHER" id="PTHR10204">
    <property type="entry name" value="NAD P H OXIDOREDUCTASE-RELATED"/>
    <property type="match status" value="1"/>
</dbReference>
<evidence type="ECO:0000256" key="4">
    <source>
        <dbReference type="ARBA" id="ARBA00012648"/>
    </source>
</evidence>
<evidence type="ECO:0000256" key="26">
    <source>
        <dbReference type="SAM" id="MobiDB-lite"/>
    </source>
</evidence>
<dbReference type="InterPro" id="IPR003680">
    <property type="entry name" value="Flavodoxin_fold"/>
</dbReference>
<comment type="similarity">
    <text evidence="3">Belongs to the NAD(P)H dehydrogenase (quinone) family.</text>
</comment>
<evidence type="ECO:0000313" key="28">
    <source>
        <dbReference type="EMBL" id="KAG9267072.1"/>
    </source>
</evidence>
<evidence type="ECO:0000256" key="15">
    <source>
        <dbReference type="ARBA" id="ARBA00041787"/>
    </source>
</evidence>
<evidence type="ECO:0000256" key="22">
    <source>
        <dbReference type="ARBA" id="ARBA00048181"/>
    </source>
</evidence>
<evidence type="ECO:0000256" key="5">
    <source>
        <dbReference type="ARBA" id="ARBA00022490"/>
    </source>
</evidence>
<evidence type="ECO:0000256" key="19">
    <source>
        <dbReference type="ARBA" id="ARBA00042364"/>
    </source>
</evidence>
<keyword evidence="6" id="KW-1017">Isopeptide bond</keyword>
<evidence type="ECO:0000259" key="27">
    <source>
        <dbReference type="Pfam" id="PF02525"/>
    </source>
</evidence>
<dbReference type="PANTHER" id="PTHR10204:SF34">
    <property type="entry name" value="NAD(P)H DEHYDROGENASE [QUINONE] 1 ISOFORM 1"/>
    <property type="match status" value="1"/>
</dbReference>
<comment type="catalytic activity">
    <reaction evidence="25">
        <text>a quinone + NADPH + H(+) = a quinol + NADP(+)</text>
        <dbReference type="Rhea" id="RHEA:46164"/>
        <dbReference type="ChEBI" id="CHEBI:15378"/>
        <dbReference type="ChEBI" id="CHEBI:24646"/>
        <dbReference type="ChEBI" id="CHEBI:57783"/>
        <dbReference type="ChEBI" id="CHEBI:58349"/>
        <dbReference type="ChEBI" id="CHEBI:132124"/>
        <dbReference type="EC" id="1.6.5.2"/>
    </reaction>
    <physiologicalReaction direction="left-to-right" evidence="25">
        <dbReference type="Rhea" id="RHEA:46165"/>
    </physiologicalReaction>
</comment>
<reference evidence="28 29" key="1">
    <citation type="submission" date="2021-07" db="EMBL/GenBank/DDBJ databases">
        <authorList>
            <person name="Imarazene B."/>
            <person name="Zahm M."/>
            <person name="Klopp C."/>
            <person name="Cabau C."/>
            <person name="Beille S."/>
            <person name="Jouanno E."/>
            <person name="Castinel A."/>
            <person name="Lluch J."/>
            <person name="Gil L."/>
            <person name="Kuchtly C."/>
            <person name="Lopez Roques C."/>
            <person name="Donnadieu C."/>
            <person name="Parrinello H."/>
            <person name="Journot L."/>
            <person name="Du K."/>
            <person name="Schartl M."/>
            <person name="Retaux S."/>
            <person name="Guiguen Y."/>
        </authorList>
    </citation>
    <scope>NUCLEOTIDE SEQUENCE [LARGE SCALE GENOMIC DNA]</scope>
    <source>
        <strain evidence="28">Pach_M1</strain>
        <tissue evidence="28">Testis</tissue>
    </source>
</reference>
<evidence type="ECO:0000256" key="23">
    <source>
        <dbReference type="ARBA" id="ARBA00048412"/>
    </source>
</evidence>
<comment type="catalytic activity">
    <reaction evidence="22">
        <text>a quinone + NADH + H(+) = a quinol + NAD(+)</text>
        <dbReference type="Rhea" id="RHEA:46160"/>
        <dbReference type="ChEBI" id="CHEBI:15378"/>
        <dbReference type="ChEBI" id="CHEBI:24646"/>
        <dbReference type="ChEBI" id="CHEBI:57540"/>
        <dbReference type="ChEBI" id="CHEBI:57945"/>
        <dbReference type="ChEBI" id="CHEBI:132124"/>
        <dbReference type="EC" id="1.6.5.2"/>
    </reaction>
    <physiologicalReaction direction="left-to-right" evidence="22">
        <dbReference type="Rhea" id="RHEA:46161"/>
    </physiologicalReaction>
</comment>
<keyword evidence="10" id="KW-0832">Ubl conjugation</keyword>
<comment type="caution">
    <text evidence="28">The sequence shown here is derived from an EMBL/GenBank/DDBJ whole genome shotgun (WGS) entry which is preliminary data.</text>
</comment>
<dbReference type="GO" id="GO:0006979">
    <property type="term" value="P:response to oxidative stress"/>
    <property type="evidence" value="ECO:0007669"/>
    <property type="project" value="UniProtKB-ARBA"/>
</dbReference>
<comment type="subcellular location">
    <subcellularLocation>
        <location evidence="2">Cytoplasm</location>
        <location evidence="2">Cytosol</location>
    </subcellularLocation>
</comment>
<keyword evidence="12" id="KW-0560">Oxidoreductase</keyword>
<evidence type="ECO:0000256" key="24">
    <source>
        <dbReference type="ARBA" id="ARBA00049236"/>
    </source>
</evidence>
<evidence type="ECO:0000256" key="17">
    <source>
        <dbReference type="ARBA" id="ARBA00042288"/>
    </source>
</evidence>
<proteinExistence type="inferred from homology"/>
<comment type="subunit">
    <text evidence="21">Homodimer. Interacts with PDLIM4 isoform 2; this interaction stabilizes PDLIM4 isoform 2 in response to oxidative stress and protects it from ubiquitin-independent degradation by the core 20S proteasome. Interacts with TP73 (via SAM domain); this interaction is NADH-dependent, stabilizes TP73 in response to oxidative stress and protects it from ubiquitin-independent degradation by the 20S proteasome. Interacts with TP53; this interaction is NADH-dependent, stabilizes TP53 in response to oxidative stress and protects it from ubiquitin-independent degradation by the 20S proteasome.</text>
</comment>
<evidence type="ECO:0000256" key="6">
    <source>
        <dbReference type="ARBA" id="ARBA00022499"/>
    </source>
</evidence>
<dbReference type="FunFam" id="3.40.50.360:FF:000029">
    <property type="entry name" value="NAD(P)H dehydrogenase [quinone] 1"/>
    <property type="match status" value="1"/>
</dbReference>
<dbReference type="Pfam" id="PF02525">
    <property type="entry name" value="Flavodoxin_2"/>
    <property type="match status" value="1"/>
</dbReference>
<protein>
    <recommendedName>
        <fullName evidence="14">NAD(P)H dehydrogenase [quinone] 1</fullName>
        <ecNumber evidence="4">1.6.5.2</ecNumber>
    </recommendedName>
    <alternativeName>
        <fullName evidence="18">Azoreductase</fullName>
    </alternativeName>
    <alternativeName>
        <fullName evidence="20">DT-diaphorase</fullName>
    </alternativeName>
    <alternativeName>
        <fullName evidence="16">Menadione reductase</fullName>
    </alternativeName>
    <alternativeName>
        <fullName evidence="17">NAD(P)H:quinone oxidoreductase 1</fullName>
    </alternativeName>
    <alternativeName>
        <fullName evidence="15">Phylloquinone reductase</fullName>
    </alternativeName>
    <alternativeName>
        <fullName evidence="19">Quinone reductase 1</fullName>
    </alternativeName>
</protein>
<evidence type="ECO:0000256" key="10">
    <source>
        <dbReference type="ARBA" id="ARBA00022843"/>
    </source>
</evidence>
<evidence type="ECO:0000313" key="29">
    <source>
        <dbReference type="Proteomes" id="UP000752171"/>
    </source>
</evidence>
<evidence type="ECO:0000256" key="3">
    <source>
        <dbReference type="ARBA" id="ARBA00006252"/>
    </source>
</evidence>
<name>A0A8T2LAR5_ASTMX</name>
<keyword evidence="9" id="KW-0274">FAD</keyword>
<evidence type="ECO:0000256" key="8">
    <source>
        <dbReference type="ARBA" id="ARBA00022630"/>
    </source>
</evidence>
<dbReference type="EC" id="1.6.5.2" evidence="4"/>
<keyword evidence="5" id="KW-0963">Cytoplasm</keyword>
<evidence type="ECO:0000256" key="14">
    <source>
        <dbReference type="ARBA" id="ARBA00040776"/>
    </source>
</evidence>
<evidence type="ECO:0000256" key="20">
    <source>
        <dbReference type="ARBA" id="ARBA00042416"/>
    </source>
</evidence>
<dbReference type="InterPro" id="IPR029039">
    <property type="entry name" value="Flavoprotein-like_sf"/>
</dbReference>
<evidence type="ECO:0000256" key="21">
    <source>
        <dbReference type="ARBA" id="ARBA00046551"/>
    </source>
</evidence>
<keyword evidence="13" id="KW-0520">NAD</keyword>
<dbReference type="InterPro" id="IPR051545">
    <property type="entry name" value="NAD(P)H_dehydrogenase_qn"/>
</dbReference>
<organism evidence="28 29">
    <name type="scientific">Astyanax mexicanus</name>
    <name type="common">Blind cave fish</name>
    <name type="synonym">Astyanax fasciatus mexicanus</name>
    <dbReference type="NCBI Taxonomy" id="7994"/>
    <lineage>
        <taxon>Eukaryota</taxon>
        <taxon>Metazoa</taxon>
        <taxon>Chordata</taxon>
        <taxon>Craniata</taxon>
        <taxon>Vertebrata</taxon>
        <taxon>Euteleostomi</taxon>
        <taxon>Actinopterygii</taxon>
        <taxon>Neopterygii</taxon>
        <taxon>Teleostei</taxon>
        <taxon>Ostariophysi</taxon>
        <taxon>Characiformes</taxon>
        <taxon>Characoidei</taxon>
        <taxon>Acestrorhamphidae</taxon>
        <taxon>Acestrorhamphinae</taxon>
        <taxon>Astyanax</taxon>
    </lineage>
</organism>
<accession>A0A8T2LAR5</accession>
<comment type="cofactor">
    <cofactor evidence="1">
        <name>FAD</name>
        <dbReference type="ChEBI" id="CHEBI:57692"/>
    </cofactor>
</comment>
<dbReference type="AlphaFoldDB" id="A0A8T2LAR5"/>
<dbReference type="Proteomes" id="UP000752171">
    <property type="component" value="Unassembled WGS sequence"/>
</dbReference>
<dbReference type="SUPFAM" id="SSF52218">
    <property type="entry name" value="Flavoproteins"/>
    <property type="match status" value="1"/>
</dbReference>
<dbReference type="GO" id="GO:0005829">
    <property type="term" value="C:cytosol"/>
    <property type="evidence" value="ECO:0007669"/>
    <property type="project" value="UniProtKB-SubCell"/>
</dbReference>
<evidence type="ECO:0000256" key="1">
    <source>
        <dbReference type="ARBA" id="ARBA00001974"/>
    </source>
</evidence>
<feature type="domain" description="Flavodoxin-like fold" evidence="27">
    <location>
        <begin position="32"/>
        <end position="238"/>
    </location>
</feature>
<dbReference type="EMBL" id="JAICCE010000016">
    <property type="protein sequence ID" value="KAG9267072.1"/>
    <property type="molecule type" value="Genomic_DNA"/>
</dbReference>
<comment type="catalytic activity">
    <reaction evidence="24">
        <text>ubiquinone-10 + NADH + H(+) = ubiquinol-10 + NAD(+)</text>
        <dbReference type="Rhea" id="RHEA:61984"/>
        <dbReference type="ChEBI" id="CHEBI:15378"/>
        <dbReference type="ChEBI" id="CHEBI:46245"/>
        <dbReference type="ChEBI" id="CHEBI:57540"/>
        <dbReference type="ChEBI" id="CHEBI:57945"/>
        <dbReference type="ChEBI" id="CHEBI:64183"/>
    </reaction>
    <physiologicalReaction direction="left-to-right" evidence="24">
        <dbReference type="Rhea" id="RHEA:61985"/>
    </physiologicalReaction>
</comment>
<feature type="region of interest" description="Disordered" evidence="26">
    <location>
        <begin position="279"/>
        <end position="303"/>
    </location>
</feature>
<evidence type="ECO:0000256" key="16">
    <source>
        <dbReference type="ARBA" id="ARBA00042248"/>
    </source>
</evidence>
<dbReference type="Gene3D" id="3.40.50.360">
    <property type="match status" value="1"/>
</dbReference>
<evidence type="ECO:0000256" key="13">
    <source>
        <dbReference type="ARBA" id="ARBA00023027"/>
    </source>
</evidence>
<keyword evidence="11" id="KW-0521">NADP</keyword>
<dbReference type="OrthoDB" id="26889at2759"/>
<comment type="catalytic activity">
    <reaction evidence="23">
        <text>menadione + NADH + H(+) = menadiol + NAD(+)</text>
        <dbReference type="Rhea" id="RHEA:69695"/>
        <dbReference type="ChEBI" id="CHEBI:6746"/>
        <dbReference type="ChEBI" id="CHEBI:15378"/>
        <dbReference type="ChEBI" id="CHEBI:28869"/>
        <dbReference type="ChEBI" id="CHEBI:57540"/>
        <dbReference type="ChEBI" id="CHEBI:57945"/>
    </reaction>
    <physiologicalReaction direction="left-to-right" evidence="23">
        <dbReference type="Rhea" id="RHEA:69696"/>
    </physiologicalReaction>
</comment>
<evidence type="ECO:0000256" key="2">
    <source>
        <dbReference type="ARBA" id="ARBA00004514"/>
    </source>
</evidence>
<keyword evidence="7" id="KW-0597">Phosphoprotein</keyword>
<gene>
    <name evidence="28" type="primary">NQO1</name>
    <name evidence="28" type="ORF">AMEX_G19749</name>
</gene>
<dbReference type="GO" id="GO:0042373">
    <property type="term" value="P:vitamin K metabolic process"/>
    <property type="evidence" value="ECO:0007669"/>
    <property type="project" value="UniProtKB-ARBA"/>
</dbReference>
<evidence type="ECO:0000256" key="9">
    <source>
        <dbReference type="ARBA" id="ARBA00022827"/>
    </source>
</evidence>
<evidence type="ECO:0000256" key="7">
    <source>
        <dbReference type="ARBA" id="ARBA00022553"/>
    </source>
</evidence>